<dbReference type="EMBL" id="JAVKGT010000009">
    <property type="protein sequence ID" value="MDR5711487.1"/>
    <property type="molecule type" value="Genomic_DNA"/>
</dbReference>
<comment type="caution">
    <text evidence="4">The sequence shown here is derived from an EMBL/GenBank/DDBJ whole genome shotgun (WGS) entry which is preliminary data.</text>
</comment>
<sequence length="124" mass="13533">MITVTSRSELTQSDSAPDPTAEPQDGTVLFEGRHHHSGVTFFWADTPPGSGPETHWHPYTETWAVIEGDVEISADGETLQAATGDIVTVTAGTVHRFWNTGAENLRMLCIHASPELIEHEVPQD</sequence>
<feature type="domain" description="Cupin type-2" evidence="3">
    <location>
        <begin position="45"/>
        <end position="110"/>
    </location>
</feature>
<dbReference type="InterPro" id="IPR051610">
    <property type="entry name" value="GPI/OXD"/>
</dbReference>
<dbReference type="Proteomes" id="UP001260872">
    <property type="component" value="Unassembled WGS sequence"/>
</dbReference>
<proteinExistence type="predicted"/>
<accession>A0ABU1FTC7</accession>
<name>A0ABU1FTC7_9MICC</name>
<keyword evidence="1" id="KW-0479">Metal-binding</keyword>
<evidence type="ECO:0000313" key="4">
    <source>
        <dbReference type="EMBL" id="MDR5711487.1"/>
    </source>
</evidence>
<evidence type="ECO:0000313" key="5">
    <source>
        <dbReference type="Proteomes" id="UP001260872"/>
    </source>
</evidence>
<evidence type="ECO:0000256" key="2">
    <source>
        <dbReference type="SAM" id="MobiDB-lite"/>
    </source>
</evidence>
<dbReference type="RefSeq" id="WP_310536867.1">
    <property type="nucleotide sequence ID" value="NZ_BAAAOC010000091.1"/>
</dbReference>
<protein>
    <submittedName>
        <fullName evidence="4">Cupin domain-containing protein</fullName>
    </submittedName>
</protein>
<keyword evidence="5" id="KW-1185">Reference proteome</keyword>
<organism evidence="4 5">
    <name type="scientific">Nesterenkonia flava</name>
    <dbReference type="NCBI Taxonomy" id="469799"/>
    <lineage>
        <taxon>Bacteria</taxon>
        <taxon>Bacillati</taxon>
        <taxon>Actinomycetota</taxon>
        <taxon>Actinomycetes</taxon>
        <taxon>Micrococcales</taxon>
        <taxon>Micrococcaceae</taxon>
        <taxon>Nesterenkonia</taxon>
    </lineage>
</organism>
<evidence type="ECO:0000259" key="3">
    <source>
        <dbReference type="Pfam" id="PF07883"/>
    </source>
</evidence>
<reference evidence="5" key="1">
    <citation type="submission" date="2023-07" db="EMBL/GenBank/DDBJ databases">
        <title>Description of three actinobacteria isolated from air of manufacturing shop in a pharmaceutical factory.</title>
        <authorList>
            <person name="Zhang D.-F."/>
        </authorList>
    </citation>
    <scope>NUCLEOTIDE SEQUENCE [LARGE SCALE GENOMIC DNA]</scope>
    <source>
        <strain evidence="5">CCTCC AB 207010</strain>
    </source>
</reference>
<dbReference type="PANTHER" id="PTHR35848">
    <property type="entry name" value="OXALATE-BINDING PROTEIN"/>
    <property type="match status" value="1"/>
</dbReference>
<dbReference type="InterPro" id="IPR013096">
    <property type="entry name" value="Cupin_2"/>
</dbReference>
<dbReference type="InterPro" id="IPR011051">
    <property type="entry name" value="RmlC_Cupin_sf"/>
</dbReference>
<feature type="region of interest" description="Disordered" evidence="2">
    <location>
        <begin position="1"/>
        <end position="26"/>
    </location>
</feature>
<dbReference type="SUPFAM" id="SSF51182">
    <property type="entry name" value="RmlC-like cupins"/>
    <property type="match status" value="1"/>
</dbReference>
<dbReference type="InterPro" id="IPR014710">
    <property type="entry name" value="RmlC-like_jellyroll"/>
</dbReference>
<dbReference type="Gene3D" id="2.60.120.10">
    <property type="entry name" value="Jelly Rolls"/>
    <property type="match status" value="1"/>
</dbReference>
<gene>
    <name evidence="4" type="ORF">RH857_04985</name>
</gene>
<dbReference type="Pfam" id="PF07883">
    <property type="entry name" value="Cupin_2"/>
    <property type="match status" value="1"/>
</dbReference>
<evidence type="ECO:0000256" key="1">
    <source>
        <dbReference type="ARBA" id="ARBA00022723"/>
    </source>
</evidence>
<feature type="compositionally biased region" description="Polar residues" evidence="2">
    <location>
        <begin position="1"/>
        <end position="15"/>
    </location>
</feature>